<evidence type="ECO:0000259" key="1">
    <source>
        <dbReference type="Pfam" id="PF09823"/>
    </source>
</evidence>
<evidence type="ECO:0000313" key="3">
    <source>
        <dbReference type="Proteomes" id="UP000798488"/>
    </source>
</evidence>
<dbReference type="Proteomes" id="UP000798488">
    <property type="component" value="Unassembled WGS sequence"/>
</dbReference>
<gene>
    <name evidence="2" type="ORF">SPSYN_02128</name>
</gene>
<reference evidence="2" key="1">
    <citation type="submission" date="2016-02" db="EMBL/GenBank/DDBJ databases">
        <title>Draft Genome Sequence of Sporotomaculum syntrophicum Strain FB, a Syntrophic Benzoate Degrader.</title>
        <authorList>
            <person name="Nobu M.K."/>
            <person name="Narihiro T."/>
            <person name="Qiu Y.-L."/>
            <person name="Ohashi A."/>
            <person name="Liu W.-T."/>
            <person name="Yuji S."/>
        </authorList>
    </citation>
    <scope>NUCLEOTIDE SEQUENCE</scope>
    <source>
        <strain evidence="2">FB</strain>
    </source>
</reference>
<dbReference type="Pfam" id="PF09823">
    <property type="entry name" value="DUF2357"/>
    <property type="match status" value="1"/>
</dbReference>
<dbReference type="RefSeq" id="WP_161822448.1">
    <property type="nucleotide sequence ID" value="NZ_LSRS01000005.1"/>
</dbReference>
<dbReference type="AlphaFoldDB" id="A0A9D2WPQ5"/>
<protein>
    <recommendedName>
        <fullName evidence="1">DUF2357 domain-containing protein</fullName>
    </recommendedName>
</protein>
<comment type="caution">
    <text evidence="2">The sequence shown here is derived from an EMBL/GenBank/DDBJ whole genome shotgun (WGS) entry which is preliminary data.</text>
</comment>
<keyword evidence="3" id="KW-1185">Reference proteome</keyword>
<sequence>MHPDGLPFRVILHIGSKEKNYSIPLNSFCSKEKDAVIDSTYLLEFSYVSLEFTPGDGIKIPDNARLYMDGLDGLGNHQIKRDYDGAYLDCPSNMPLYNQIENYPWIPGLYRVKVVWGDSSYFTILKVKAKQISDRQLEVMRQELEDCVRGLAIDVALPRRGPGTSDIMQALPVLFYQYSLLEKEFPRLYASLLDILQKPHQQVIKEHDIVPEHKARVWDNRTLYWLNSEHGRRKNSGSNRRPKYVLAPRSKINYDLSENQWLKKILFGFIQVCSRIQKAIENTLNLKKGILTEEERYMPGNASILKRRQKEIDHLYKDLDRCNRLQGRLWQLLNHQFFTGVKSIKGLIPITPGLLQDYRYFGVFRFWQQLCLNSEIQVQSATEYQWKRSDLLYEYWIFVKMLEILKKLGFQPVEGWIYSNTWRFGEPMFIPSIEPDTKVSLTKGKWRFDLIYDQSIPYESKIASEKGIPIWSESENNRPDLRLDVYESEEYSQSFIFEVKYRKLQNVWNTLVEKDRRKWTENMRQLLNYRIGLSSVSDHKIRPVDEVIAFYPGDAANDAKLTIDEYRITLIKFGPGGDNQHVLFYLRDILFKKIIENDEKEAIV</sequence>
<feature type="domain" description="DUF2357" evidence="1">
    <location>
        <begin position="126"/>
        <end position="284"/>
    </location>
</feature>
<name>A0A9D2WPQ5_9FIRM</name>
<evidence type="ECO:0000313" key="2">
    <source>
        <dbReference type="EMBL" id="KAF1084352.1"/>
    </source>
</evidence>
<organism evidence="2 3">
    <name type="scientific">Sporotomaculum syntrophicum</name>
    <dbReference type="NCBI Taxonomy" id="182264"/>
    <lineage>
        <taxon>Bacteria</taxon>
        <taxon>Bacillati</taxon>
        <taxon>Bacillota</taxon>
        <taxon>Clostridia</taxon>
        <taxon>Eubacteriales</taxon>
        <taxon>Desulfallaceae</taxon>
        <taxon>Sporotomaculum</taxon>
    </lineage>
</organism>
<dbReference type="EMBL" id="LSRS01000005">
    <property type="protein sequence ID" value="KAF1084352.1"/>
    <property type="molecule type" value="Genomic_DNA"/>
</dbReference>
<accession>A0A9D2WPQ5</accession>
<proteinExistence type="predicted"/>
<dbReference type="InterPro" id="IPR007505">
    <property type="entry name" value="PDDEXK_7"/>
</dbReference>
<dbReference type="InterPro" id="IPR018633">
    <property type="entry name" value="DUF2357"/>
</dbReference>
<dbReference type="Pfam" id="PF04411">
    <property type="entry name" value="PDDEXK_7"/>
    <property type="match status" value="1"/>
</dbReference>
<dbReference type="OrthoDB" id="11970at2"/>